<sequence>MYAPTESELKEKLENLRSPSRSPPSAISPRKRNVRLGYHTWTPGMLHEQLRREGSRCECCPYGYHIHRDFVAYCDSLGTTDSQLDRLRKMRGQRRRQRKSLENYLGMLKMDEQKQAVLRVPVKKTAMSAPPPDLLSSSALQDVFKDFEDALSSHEKGFSNNTRADLEKVDLLRSAYSDAPVTFSDTEHPAVVSELHHDILDAVFSPSRPRSDSFSSISSQSTTASYAVPDLSQNWRFASRQLAESVAALNAPNTGGEPNWAALTRVRQMMASSLKQLRLLEEQVKTIPLLQVKMSILKEEKRLLMLQLRAKTVGPVGDISPGDDVSARLRKLDDNGIATPRLQCLTESETDVAASLSALAASLDAAFRKTPQQALIPEGTFVDSVTDVRKPACTQRTIGVECSVPTRSIGIGDGQVLMDVVHTKETELKEAIEAITSERNLKRHESRETNTDSDLDAEKKKKRKECLKVMRVEHTSVKPNRQPCVDCATQAVKRTITADAATATERVSFADASVVVDVTTPAVSKLGTLHQSSQTHRILKTNICIQVAPAAIKKRDTCVQLDPIDRRHVGLQVDMQAKKPTSAARKHSVCVGNHVKMRDCATSASILKQTQASGECSILDTFCDRCELKQTETIGVGDADVSVTYCEGCLQKQEWPTDEQQVMSRSFGVNLCDKCSSQIENVAKDFIDKNVLDPALPTLMSRIPKLASRAARSRPTSAPLGCENRRVLLGSLDVPERSEPRDRSQKHELSKEVKAACKVLNDYLMKPERGDPNKLKTAVTLIQQEWFRVASPANADPNVVEDYMDGFEEYSRHLLHRIVNMADVNGNTAIHYAVSHGNFDVVSILLDSKVCDVSKQNKAGYTCMMLVSLTEIKNDTHRHVVQRLFQLGDVNTKATQNGQTALMLAASHGRLETVKLLLEGGAEPNVQDNEGSTALMCAAEHGHIEIVRALLAHPDTELSLVDSDGSTALQIAMEAGHKDTALLIYASSNFSRGSSPYSSLRIRKSVTPRSTPPPSRTPRTPPPPSPARSRRSSSSH</sequence>
<keyword evidence="3" id="KW-1052">Target cell membrane</keyword>
<feature type="repeat" description="ANK" evidence="6">
    <location>
        <begin position="897"/>
        <end position="929"/>
    </location>
</feature>
<dbReference type="AlphaFoldDB" id="A0A2R5LKN9"/>
<reference evidence="8" key="1">
    <citation type="submission" date="2018-03" db="EMBL/GenBank/DDBJ databases">
        <title>The relapsing fever spirochete Borrelia turicatae persists in the highly oxidative environment of its soft-bodied tick vector.</title>
        <authorList>
            <person name="Bourret T.J."/>
            <person name="Boyle W.K."/>
            <person name="Valenzuela J.G."/>
            <person name="Oliveira F."/>
            <person name="Lopez J.E."/>
        </authorList>
    </citation>
    <scope>NUCLEOTIDE SEQUENCE</scope>
    <source>
        <strain evidence="8">Kansas strain/isolate</strain>
        <tissue evidence="8">Salivary glands</tissue>
    </source>
</reference>
<feature type="region of interest" description="Disordered" evidence="7">
    <location>
        <begin position="991"/>
        <end position="1036"/>
    </location>
</feature>
<evidence type="ECO:0000256" key="4">
    <source>
        <dbReference type="ARBA" id="ARBA00023028"/>
    </source>
</evidence>
<feature type="repeat" description="ANK" evidence="6">
    <location>
        <begin position="930"/>
        <end position="951"/>
    </location>
</feature>
<dbReference type="InterPro" id="IPR047184">
    <property type="entry name" value="KANK1-4"/>
</dbReference>
<evidence type="ECO:0000256" key="7">
    <source>
        <dbReference type="SAM" id="MobiDB-lite"/>
    </source>
</evidence>
<proteinExistence type="predicted"/>
<dbReference type="SUPFAM" id="SSF48403">
    <property type="entry name" value="Ankyrin repeat"/>
    <property type="match status" value="1"/>
</dbReference>
<dbReference type="InterPro" id="IPR036770">
    <property type="entry name" value="Ankyrin_rpt-contain_sf"/>
</dbReference>
<keyword evidence="5" id="KW-1053">Target membrane</keyword>
<keyword evidence="4" id="KW-0528">Neurotoxin</keyword>
<evidence type="ECO:0000256" key="6">
    <source>
        <dbReference type="PROSITE-ProRule" id="PRU00023"/>
    </source>
</evidence>
<dbReference type="PANTHER" id="PTHR24168">
    <property type="entry name" value="KN MOTIF AND ANKYRIN REPEAT DOMAIN-CONTAINING"/>
    <property type="match status" value="1"/>
</dbReference>
<keyword evidence="6" id="KW-0040">ANK repeat</keyword>
<dbReference type="GO" id="GO:0005737">
    <property type="term" value="C:cytoplasm"/>
    <property type="evidence" value="ECO:0007669"/>
    <property type="project" value="TreeGrafter"/>
</dbReference>
<dbReference type="SMART" id="SM00248">
    <property type="entry name" value="ANK"/>
    <property type="match status" value="5"/>
</dbReference>
<dbReference type="GO" id="GO:0006887">
    <property type="term" value="P:exocytosis"/>
    <property type="evidence" value="ECO:0007669"/>
    <property type="project" value="UniProtKB-KW"/>
</dbReference>
<accession>A0A2R5LKN9</accession>
<dbReference type="InterPro" id="IPR002110">
    <property type="entry name" value="Ankyrin_rpt"/>
</dbReference>
<name>A0A2R5LKN9_9ACAR</name>
<dbReference type="Gene3D" id="1.25.40.20">
    <property type="entry name" value="Ankyrin repeat-containing domain"/>
    <property type="match status" value="1"/>
</dbReference>
<keyword evidence="4" id="KW-0638">Presynaptic neurotoxin</keyword>
<evidence type="ECO:0000256" key="3">
    <source>
        <dbReference type="ARBA" id="ARBA00022537"/>
    </source>
</evidence>
<dbReference type="GO" id="GO:0044231">
    <property type="term" value="C:host cell presynaptic membrane"/>
    <property type="evidence" value="ECO:0007669"/>
    <property type="project" value="UniProtKB-KW"/>
</dbReference>
<feature type="repeat" description="ANK" evidence="6">
    <location>
        <begin position="825"/>
        <end position="847"/>
    </location>
</feature>
<evidence type="ECO:0000313" key="8">
    <source>
        <dbReference type="EMBL" id="MBY10005.1"/>
    </source>
</evidence>
<keyword evidence="2" id="KW-0268">Exocytosis</keyword>
<dbReference type="GO" id="GO:0005856">
    <property type="term" value="C:cytoskeleton"/>
    <property type="evidence" value="ECO:0007669"/>
    <property type="project" value="TreeGrafter"/>
</dbReference>
<dbReference type="GO" id="GO:0044218">
    <property type="term" value="C:other organism cell membrane"/>
    <property type="evidence" value="ECO:0007669"/>
    <property type="project" value="UniProtKB-KW"/>
</dbReference>
<dbReference type="FunFam" id="1.25.40.20:FF:000243">
    <property type="entry name" value="Uncharacterized protein, isoform D"/>
    <property type="match status" value="1"/>
</dbReference>
<keyword evidence="5" id="KW-0472">Membrane</keyword>
<protein>
    <submittedName>
        <fullName evidence="8">Uncharacterized protein</fullName>
    </submittedName>
</protein>
<dbReference type="PROSITE" id="PS50088">
    <property type="entry name" value="ANK_REPEAT"/>
    <property type="match status" value="3"/>
</dbReference>
<dbReference type="Pfam" id="PF12796">
    <property type="entry name" value="Ank_2"/>
    <property type="match status" value="2"/>
</dbReference>
<feature type="compositionally biased region" description="Pro residues" evidence="7">
    <location>
        <begin position="1010"/>
        <end position="1026"/>
    </location>
</feature>
<dbReference type="PANTHER" id="PTHR24168:SF21">
    <property type="entry name" value="KANK, ISOFORM D"/>
    <property type="match status" value="1"/>
</dbReference>
<dbReference type="PRINTS" id="PR01415">
    <property type="entry name" value="ANKYRIN"/>
</dbReference>
<keyword evidence="4" id="KW-0800">Toxin</keyword>
<evidence type="ECO:0000256" key="2">
    <source>
        <dbReference type="ARBA" id="ARBA00022483"/>
    </source>
</evidence>
<comment type="subcellular location">
    <subcellularLocation>
        <location evidence="1">Target cell membrane</location>
    </subcellularLocation>
</comment>
<dbReference type="EMBL" id="GGLE01005879">
    <property type="protein sequence ID" value="MBY10005.1"/>
    <property type="molecule type" value="Transcribed_RNA"/>
</dbReference>
<feature type="compositionally biased region" description="Low complexity" evidence="7">
    <location>
        <begin position="17"/>
        <end position="28"/>
    </location>
</feature>
<dbReference type="PROSITE" id="PS50297">
    <property type="entry name" value="ANK_REP_REGION"/>
    <property type="match status" value="3"/>
</dbReference>
<feature type="region of interest" description="Disordered" evidence="7">
    <location>
        <begin position="1"/>
        <end position="30"/>
    </location>
</feature>
<dbReference type="GO" id="GO:0030837">
    <property type="term" value="P:negative regulation of actin filament polymerization"/>
    <property type="evidence" value="ECO:0007669"/>
    <property type="project" value="InterPro"/>
</dbReference>
<evidence type="ECO:0000256" key="1">
    <source>
        <dbReference type="ARBA" id="ARBA00004175"/>
    </source>
</evidence>
<organism evidence="8">
    <name type="scientific">Ornithodoros turicata</name>
    <dbReference type="NCBI Taxonomy" id="34597"/>
    <lineage>
        <taxon>Eukaryota</taxon>
        <taxon>Metazoa</taxon>
        <taxon>Ecdysozoa</taxon>
        <taxon>Arthropoda</taxon>
        <taxon>Chelicerata</taxon>
        <taxon>Arachnida</taxon>
        <taxon>Acari</taxon>
        <taxon>Parasitiformes</taxon>
        <taxon>Ixodida</taxon>
        <taxon>Ixodoidea</taxon>
        <taxon>Argasidae</taxon>
        <taxon>Ornithodorinae</taxon>
        <taxon>Ornithodoros</taxon>
    </lineage>
</organism>
<evidence type="ECO:0000256" key="5">
    <source>
        <dbReference type="ARBA" id="ARBA00023298"/>
    </source>
</evidence>